<dbReference type="InterPro" id="IPR021806">
    <property type="entry name" value="DUF3379"/>
</dbReference>
<evidence type="ECO:0000313" key="2">
    <source>
        <dbReference type="EMBL" id="TLU67673.1"/>
    </source>
</evidence>
<keyword evidence="1" id="KW-1133">Transmembrane helix</keyword>
<organism evidence="2 3">
    <name type="scientific">Thalassotalea litorea</name>
    <dbReference type="NCBI Taxonomy" id="2020715"/>
    <lineage>
        <taxon>Bacteria</taxon>
        <taxon>Pseudomonadati</taxon>
        <taxon>Pseudomonadota</taxon>
        <taxon>Gammaproteobacteria</taxon>
        <taxon>Alteromonadales</taxon>
        <taxon>Colwelliaceae</taxon>
        <taxon>Thalassotalea</taxon>
    </lineage>
</organism>
<gene>
    <name evidence="2" type="ORF">FE810_01625</name>
</gene>
<evidence type="ECO:0000256" key="1">
    <source>
        <dbReference type="SAM" id="Phobius"/>
    </source>
</evidence>
<keyword evidence="3" id="KW-1185">Reference proteome</keyword>
<protein>
    <submittedName>
        <fullName evidence="2">DUF3379 domain-containing protein</fullName>
    </submittedName>
</protein>
<comment type="caution">
    <text evidence="2">The sequence shown here is derived from an EMBL/GenBank/DDBJ whole genome shotgun (WGS) entry which is preliminary data.</text>
</comment>
<dbReference type="EMBL" id="VCBC01000002">
    <property type="protein sequence ID" value="TLU67673.1"/>
    <property type="molecule type" value="Genomic_DNA"/>
</dbReference>
<evidence type="ECO:0000313" key="3">
    <source>
        <dbReference type="Proteomes" id="UP000307790"/>
    </source>
</evidence>
<dbReference type="Pfam" id="PF11859">
    <property type="entry name" value="DUF3379"/>
    <property type="match status" value="1"/>
</dbReference>
<dbReference type="OrthoDB" id="6195578at2"/>
<sequence>MQLSPNRNLRGEAMDDLEFRRRLYADPKDNNSDIQKGIDEDSANARFYDEIQQLDKRINSALHVEVPENLSNNLILKQTLASHRKQTTQKRWHLAVAASVAFFVGVGINYFNASPVYTSVADYSLAHYYHEEGKFSHSADGSVNLASLNDKMRDVNANFNGEIGNIVAVKDCYFDGMDSVHLVLEGKYDNITVFVIPKVQHLAQSRQFADSKIHGLSREYQQGEVIILGDKREALDLWQQKIDETIEWSI</sequence>
<keyword evidence="1" id="KW-0472">Membrane</keyword>
<keyword evidence="1" id="KW-0812">Transmembrane</keyword>
<reference evidence="2 3" key="1">
    <citation type="submission" date="2019-05" db="EMBL/GenBank/DDBJ databases">
        <title>Genome sequences of Thalassotalea litorea 1K03283.</title>
        <authorList>
            <person name="Zhang D."/>
        </authorList>
    </citation>
    <scope>NUCLEOTIDE SEQUENCE [LARGE SCALE GENOMIC DNA]</scope>
    <source>
        <strain evidence="2 3">MCCC 1K03283</strain>
    </source>
</reference>
<accession>A0A5R9IT45</accession>
<feature type="transmembrane region" description="Helical" evidence="1">
    <location>
        <begin position="92"/>
        <end position="111"/>
    </location>
</feature>
<name>A0A5R9IT45_9GAMM</name>
<dbReference type="AlphaFoldDB" id="A0A5R9IT45"/>
<proteinExistence type="predicted"/>
<dbReference type="Proteomes" id="UP000307790">
    <property type="component" value="Unassembled WGS sequence"/>
</dbReference>